<dbReference type="EMBL" id="JAGQFT020000001">
    <property type="protein sequence ID" value="MBS7455723.1"/>
    <property type="molecule type" value="Genomic_DNA"/>
</dbReference>
<dbReference type="RefSeq" id="WP_211927325.1">
    <property type="nucleotide sequence ID" value="NZ_JAGQFT020000001.1"/>
</dbReference>
<reference evidence="3 4" key="1">
    <citation type="journal article" date="2021" name="Microbiol. Resour. Announc.">
        <title>Draft Genome Sequence of Coralloluteibacterium stylophorae LMG 29479T.</title>
        <authorList>
            <person name="Karlyshev A.V."/>
            <person name="Kudryashova E.B."/>
            <person name="Ariskina E.V."/>
            <person name="Conroy A.P."/>
            <person name="Abidueva E.Y."/>
        </authorList>
    </citation>
    <scope>NUCLEOTIDE SEQUENCE [LARGE SCALE GENOMIC DNA]</scope>
    <source>
        <strain evidence="3 4">LMG 29479</strain>
    </source>
</reference>
<comment type="caution">
    <text evidence="2">The sequence shown here is derived from an EMBL/GenBank/DDBJ whole genome shotgun (WGS) entry which is preliminary data.</text>
</comment>
<evidence type="ECO:0000259" key="1">
    <source>
        <dbReference type="SMART" id="SM00953"/>
    </source>
</evidence>
<gene>
    <name evidence="3" type="ORF">KB893_001050</name>
    <name evidence="2" type="ORF">KB893_12955</name>
</gene>
<dbReference type="Pfam" id="PF08808">
    <property type="entry name" value="RES"/>
    <property type="match status" value="1"/>
</dbReference>
<feature type="domain" description="RES" evidence="1">
    <location>
        <begin position="24"/>
        <end position="154"/>
    </location>
</feature>
<sequence>MIVATVGPEATYYRVLTPSWAFQPRSGAGAATKGGRFNRPGTHAVYLSAAPGTAIAEYGQAERLFSPGTLAGYRVTLARIVDFSGGYSPRWDALWRDWDCAWKDLWFRQRIEPPTWEMADLVLTSGAAGLAFPSTKQPSGENLVIYPDVLSVGDAFEVHDPEGLLPRDRASWHDQA</sequence>
<dbReference type="EMBL" id="JAGQFT010000129">
    <property type="protein sequence ID" value="MBR0563415.1"/>
    <property type="molecule type" value="Genomic_DNA"/>
</dbReference>
<reference evidence="2" key="2">
    <citation type="submission" date="2021-04" db="EMBL/GenBank/DDBJ databases">
        <authorList>
            <person name="Karlyshev A.V."/>
        </authorList>
    </citation>
    <scope>NUCLEOTIDE SEQUENCE</scope>
    <source>
        <strain evidence="2">LMG 29479</strain>
    </source>
</reference>
<protein>
    <submittedName>
        <fullName evidence="2">RES family NAD+ phosphorylase</fullName>
    </submittedName>
</protein>
<dbReference type="Proteomes" id="UP000675747">
    <property type="component" value="Unassembled WGS sequence"/>
</dbReference>
<proteinExistence type="predicted"/>
<evidence type="ECO:0000313" key="3">
    <source>
        <dbReference type="EMBL" id="MBS7455723.1"/>
    </source>
</evidence>
<organism evidence="2">
    <name type="scientific">Coralloluteibacterium stylophorae</name>
    <dbReference type="NCBI Taxonomy" id="1776034"/>
    <lineage>
        <taxon>Bacteria</taxon>
        <taxon>Pseudomonadati</taxon>
        <taxon>Pseudomonadota</taxon>
        <taxon>Gammaproteobacteria</taxon>
        <taxon>Lysobacterales</taxon>
        <taxon>Lysobacteraceae</taxon>
        <taxon>Coralloluteibacterium</taxon>
    </lineage>
</organism>
<name>A0A8J7VUE0_9GAMM</name>
<accession>A0A8J7VUE0</accession>
<dbReference type="AlphaFoldDB" id="A0A8J7VUE0"/>
<evidence type="ECO:0000313" key="2">
    <source>
        <dbReference type="EMBL" id="MBR0563415.1"/>
    </source>
</evidence>
<keyword evidence="4" id="KW-1185">Reference proteome</keyword>
<dbReference type="InterPro" id="IPR014914">
    <property type="entry name" value="RES_dom"/>
</dbReference>
<evidence type="ECO:0000313" key="4">
    <source>
        <dbReference type="Proteomes" id="UP000675747"/>
    </source>
</evidence>
<dbReference type="SMART" id="SM00953">
    <property type="entry name" value="RES"/>
    <property type="match status" value="1"/>
</dbReference>